<dbReference type="Pfam" id="PF07519">
    <property type="entry name" value="Tannase"/>
    <property type="match status" value="2"/>
</dbReference>
<dbReference type="Proteomes" id="UP000292958">
    <property type="component" value="Unassembled WGS sequence"/>
</dbReference>
<dbReference type="PANTHER" id="PTHR33938:SF15">
    <property type="entry name" value="FERULOYL ESTERASE B-RELATED"/>
    <property type="match status" value="1"/>
</dbReference>
<dbReference type="Gene3D" id="3.40.50.1820">
    <property type="entry name" value="alpha/beta hydrolase"/>
    <property type="match status" value="1"/>
</dbReference>
<comment type="similarity">
    <text evidence="1">Belongs to the tannase family.</text>
</comment>
<feature type="chain" id="PRO_5020411445" evidence="8">
    <location>
        <begin position="23"/>
        <end position="497"/>
    </location>
</feature>
<evidence type="ECO:0000256" key="1">
    <source>
        <dbReference type="ARBA" id="ARBA00006249"/>
    </source>
</evidence>
<evidence type="ECO:0000313" key="9">
    <source>
        <dbReference type="EMBL" id="RZU41875.1"/>
    </source>
</evidence>
<evidence type="ECO:0000256" key="5">
    <source>
        <dbReference type="ARBA" id="ARBA00022801"/>
    </source>
</evidence>
<evidence type="ECO:0000313" key="10">
    <source>
        <dbReference type="Proteomes" id="UP000292958"/>
    </source>
</evidence>
<name>A0A4Q7YXP6_9BACT</name>
<dbReference type="GO" id="GO:0052689">
    <property type="term" value="F:carboxylic ester hydrolase activity"/>
    <property type="evidence" value="ECO:0007669"/>
    <property type="project" value="UniProtKB-KW"/>
</dbReference>
<keyword evidence="3" id="KW-0479">Metal-binding</keyword>
<dbReference type="InterPro" id="IPR029058">
    <property type="entry name" value="AB_hydrolase_fold"/>
</dbReference>
<evidence type="ECO:0000256" key="2">
    <source>
        <dbReference type="ARBA" id="ARBA00022487"/>
    </source>
</evidence>
<keyword evidence="6" id="KW-0106">Calcium</keyword>
<proteinExistence type="inferred from homology"/>
<dbReference type="EMBL" id="SHKW01000001">
    <property type="protein sequence ID" value="RZU41875.1"/>
    <property type="molecule type" value="Genomic_DNA"/>
</dbReference>
<keyword evidence="7" id="KW-1015">Disulfide bond</keyword>
<feature type="signal peptide" evidence="8">
    <location>
        <begin position="1"/>
        <end position="22"/>
    </location>
</feature>
<dbReference type="InterPro" id="IPR011118">
    <property type="entry name" value="Tannase/feruloyl_esterase"/>
</dbReference>
<dbReference type="AlphaFoldDB" id="A0A4Q7YXP6"/>
<dbReference type="SUPFAM" id="SSF53474">
    <property type="entry name" value="alpha/beta-Hydrolases"/>
    <property type="match status" value="1"/>
</dbReference>
<keyword evidence="2" id="KW-0719">Serine esterase</keyword>
<dbReference type="PANTHER" id="PTHR33938">
    <property type="entry name" value="FERULOYL ESTERASE B-RELATED"/>
    <property type="match status" value="1"/>
</dbReference>
<accession>A0A4Q7YXP6</accession>
<evidence type="ECO:0000256" key="3">
    <source>
        <dbReference type="ARBA" id="ARBA00022723"/>
    </source>
</evidence>
<evidence type="ECO:0000256" key="8">
    <source>
        <dbReference type="SAM" id="SignalP"/>
    </source>
</evidence>
<dbReference type="OrthoDB" id="176867at2"/>
<protein>
    <submittedName>
        <fullName evidence="9">Feruloyl esterase</fullName>
    </submittedName>
</protein>
<keyword evidence="10" id="KW-1185">Reference proteome</keyword>
<dbReference type="GO" id="GO:0046872">
    <property type="term" value="F:metal ion binding"/>
    <property type="evidence" value="ECO:0007669"/>
    <property type="project" value="UniProtKB-KW"/>
</dbReference>
<sequence length="497" mass="54400">MNERWLLVAVAFTSVSLSMVHAQSCEELSSPASRKTVIQSAKAIAEGDLTVGSGGKKIQSLPAFCRVAVILRPTADSEIHAEIWLPSSGWNGKYMAVGSGGWGGSLAYDAMAEALRRGYATSATDDGHTGPSASFIVGHPEKFIDFAYRAEHETTTEAKVLIKAFYGRPQRYAYWNGCSGGGREGLLQAYRFPEEFDGIIAGDPANVRRNAWALWLANETFKDSRDFIPPAKYPMIHRAVLDACDAKDGLKDGLIDNPEGCHVDFTVLTCKAGDRPDCLTPSQVHTAQTILSPAKNSSGKVLFPRLEPGTELRWGRLAGGPEPDDLFLDQFRYVVYQDAKWDWRTFDLERDSAKANAIDKDVDELDPHLAAFAKHGGRLLLYHGWADQQVAPGSTVDFYHSAAEMSGDPAHASEWMRLFMVPGMGHCSGGEGPDSFDKIAVIEDWVERGKSPERIVAAHHTGGKVDRTRPLCPYPQVARYKGEGSIDEAENFSCVSK</sequence>
<keyword evidence="4 8" id="KW-0732">Signal</keyword>
<evidence type="ECO:0000256" key="7">
    <source>
        <dbReference type="ARBA" id="ARBA00023157"/>
    </source>
</evidence>
<gene>
    <name evidence="9" type="ORF">BDD14_3412</name>
</gene>
<comment type="caution">
    <text evidence="9">The sequence shown here is derived from an EMBL/GenBank/DDBJ whole genome shotgun (WGS) entry which is preliminary data.</text>
</comment>
<evidence type="ECO:0000256" key="6">
    <source>
        <dbReference type="ARBA" id="ARBA00022837"/>
    </source>
</evidence>
<organism evidence="9 10">
    <name type="scientific">Edaphobacter modestus</name>
    <dbReference type="NCBI Taxonomy" id="388466"/>
    <lineage>
        <taxon>Bacteria</taxon>
        <taxon>Pseudomonadati</taxon>
        <taxon>Acidobacteriota</taxon>
        <taxon>Terriglobia</taxon>
        <taxon>Terriglobales</taxon>
        <taxon>Acidobacteriaceae</taxon>
        <taxon>Edaphobacter</taxon>
    </lineage>
</organism>
<reference evidence="9 10" key="1">
    <citation type="submission" date="2019-02" db="EMBL/GenBank/DDBJ databases">
        <title>Genomic Encyclopedia of Archaeal and Bacterial Type Strains, Phase II (KMG-II): from individual species to whole genera.</title>
        <authorList>
            <person name="Goeker M."/>
        </authorList>
    </citation>
    <scope>NUCLEOTIDE SEQUENCE [LARGE SCALE GENOMIC DNA]</scope>
    <source>
        <strain evidence="9 10">DSM 18101</strain>
    </source>
</reference>
<evidence type="ECO:0000256" key="4">
    <source>
        <dbReference type="ARBA" id="ARBA00022729"/>
    </source>
</evidence>
<keyword evidence="5" id="KW-0378">Hydrolase</keyword>